<evidence type="ECO:0000256" key="10">
    <source>
        <dbReference type="ARBA" id="ARBA00047890"/>
    </source>
</evidence>
<comment type="caution">
    <text evidence="11">The sequence shown here is derived from an EMBL/GenBank/DDBJ whole genome shotgun (WGS) entry which is preliminary data.</text>
</comment>
<dbReference type="InterPro" id="IPR014729">
    <property type="entry name" value="Rossmann-like_a/b/a_fold"/>
</dbReference>
<evidence type="ECO:0000256" key="1">
    <source>
        <dbReference type="ARBA" id="ARBA00005061"/>
    </source>
</evidence>
<evidence type="ECO:0000256" key="9">
    <source>
        <dbReference type="ARBA" id="ARBA00039149"/>
    </source>
</evidence>
<sequence>MGVEPRVLKPCKVVAVVSGGPDSFCYMVRWLARGCDVYALSFNYGQKGSRELSIAKKLISELTKTSINNHWGRIVEHRIIDMSFMKDLWRGTQLTDEDVEVGEEYSPTIVVPIRNVVMLSIAVAYAYTLLERDPEASIYVVFGAHYDDIAPRADTWEPLYPDCSPECIEALQLAYRLCHFRNMRRVEVWSPSREGLGKAENLRLCKELVGHLIYETWSCYLSDEVHCGRCESCRNRHRAFIKAGIPDCTLYKEPPGNPVDFVRVERGYVHRSCFKSS</sequence>
<comment type="function">
    <text evidence="7">Catalyzes the ATP-dependent conversion of 7-carboxy-7-deazaguanine (CDG) to 7-cyano-7-deazaguanine (preQ(0)).</text>
</comment>
<evidence type="ECO:0000256" key="5">
    <source>
        <dbReference type="ARBA" id="ARBA00022833"/>
    </source>
</evidence>
<keyword evidence="3" id="KW-0479">Metal-binding</keyword>
<keyword evidence="2" id="KW-0436">Ligase</keyword>
<dbReference type="GO" id="GO:0005524">
    <property type="term" value="F:ATP binding"/>
    <property type="evidence" value="ECO:0007669"/>
    <property type="project" value="UniProtKB-KW"/>
</dbReference>
<dbReference type="GO" id="GO:0016874">
    <property type="term" value="F:ligase activity"/>
    <property type="evidence" value="ECO:0007669"/>
    <property type="project" value="UniProtKB-KW"/>
</dbReference>
<evidence type="ECO:0000313" key="12">
    <source>
        <dbReference type="Proteomes" id="UP000605805"/>
    </source>
</evidence>
<dbReference type="InterPro" id="IPR018317">
    <property type="entry name" value="QueC"/>
</dbReference>
<keyword evidence="5" id="KW-0862">Zinc</keyword>
<proteinExistence type="inferred from homology"/>
<name>A0A833DTZ4_9CREN</name>
<gene>
    <name evidence="11" type="ORF">EYH02_00950</name>
</gene>
<evidence type="ECO:0000256" key="2">
    <source>
        <dbReference type="ARBA" id="ARBA00022598"/>
    </source>
</evidence>
<accession>A0A833DTZ4</accession>
<dbReference type="EC" id="6.3.4.20" evidence="9"/>
<protein>
    <recommendedName>
        <fullName evidence="9">7-cyano-7-deazaguanine synthase</fullName>
        <ecNumber evidence="9">6.3.4.20</ecNumber>
    </recommendedName>
</protein>
<dbReference type="CDD" id="cd01995">
    <property type="entry name" value="QueC-like"/>
    <property type="match status" value="1"/>
</dbReference>
<evidence type="ECO:0000256" key="4">
    <source>
        <dbReference type="ARBA" id="ARBA00022741"/>
    </source>
</evidence>
<evidence type="ECO:0000256" key="7">
    <source>
        <dbReference type="ARBA" id="ARBA00037768"/>
    </source>
</evidence>
<dbReference type="EMBL" id="DQTV01000020">
    <property type="protein sequence ID" value="HIP56629.1"/>
    <property type="molecule type" value="Genomic_DNA"/>
</dbReference>
<evidence type="ECO:0000313" key="11">
    <source>
        <dbReference type="EMBL" id="HIP56629.1"/>
    </source>
</evidence>
<comment type="similarity">
    <text evidence="8">Belongs to the QueC family.</text>
</comment>
<dbReference type="Pfam" id="PF06508">
    <property type="entry name" value="QueC"/>
    <property type="match status" value="1"/>
</dbReference>
<dbReference type="PIRSF" id="PIRSF006293">
    <property type="entry name" value="ExsB"/>
    <property type="match status" value="1"/>
</dbReference>
<comment type="pathway">
    <text evidence="1">Purine metabolism; 7-cyano-7-deazaguanine biosynthesis.</text>
</comment>
<dbReference type="SUPFAM" id="SSF52402">
    <property type="entry name" value="Adenine nucleotide alpha hydrolases-like"/>
    <property type="match status" value="1"/>
</dbReference>
<evidence type="ECO:0000256" key="6">
    <source>
        <dbReference type="ARBA" id="ARBA00022840"/>
    </source>
</evidence>
<evidence type="ECO:0000256" key="3">
    <source>
        <dbReference type="ARBA" id="ARBA00022723"/>
    </source>
</evidence>
<organism evidence="11 12">
    <name type="scientific">Ignisphaera aggregans</name>
    <dbReference type="NCBI Taxonomy" id="334771"/>
    <lineage>
        <taxon>Archaea</taxon>
        <taxon>Thermoproteota</taxon>
        <taxon>Thermoprotei</taxon>
        <taxon>Desulfurococcales</taxon>
        <taxon>Desulfurococcaceae</taxon>
        <taxon>Ignisphaera</taxon>
    </lineage>
</organism>
<keyword evidence="4" id="KW-0547">Nucleotide-binding</keyword>
<reference evidence="11" key="1">
    <citation type="journal article" date="2020" name="ISME J.">
        <title>Gammaproteobacteria mediating utilization of methyl-, sulfur- and petroleum organic compounds in deep ocean hydrothermal plumes.</title>
        <authorList>
            <person name="Zhou Z."/>
            <person name="Liu Y."/>
            <person name="Pan J."/>
            <person name="Cron B.R."/>
            <person name="Toner B.M."/>
            <person name="Anantharaman K."/>
            <person name="Breier J.A."/>
            <person name="Dick G.J."/>
            <person name="Li M."/>
        </authorList>
    </citation>
    <scope>NUCLEOTIDE SEQUENCE</scope>
    <source>
        <strain evidence="11">SZUA-1435</strain>
    </source>
</reference>
<dbReference type="PANTHER" id="PTHR42914:SF1">
    <property type="entry name" value="7-CYANO-7-DEAZAGUANINE SYNTHASE"/>
    <property type="match status" value="1"/>
</dbReference>
<dbReference type="AlphaFoldDB" id="A0A833DTZ4"/>
<comment type="catalytic activity">
    <reaction evidence="10">
        <text>7-carboxy-7-carbaguanine + NH4(+) + 2 ATP = 7-cyano-7-carbaguanine + 2 AMP + 2 diphosphate + 2 H(+)</text>
        <dbReference type="Rhea" id="RHEA:27982"/>
        <dbReference type="ChEBI" id="CHEBI:15378"/>
        <dbReference type="ChEBI" id="CHEBI:28938"/>
        <dbReference type="ChEBI" id="CHEBI:30616"/>
        <dbReference type="ChEBI" id="CHEBI:33019"/>
        <dbReference type="ChEBI" id="CHEBI:45075"/>
        <dbReference type="ChEBI" id="CHEBI:61036"/>
        <dbReference type="ChEBI" id="CHEBI:456215"/>
        <dbReference type="EC" id="6.3.4.20"/>
    </reaction>
</comment>
<dbReference type="Proteomes" id="UP000605805">
    <property type="component" value="Unassembled WGS sequence"/>
</dbReference>
<evidence type="ECO:0000256" key="8">
    <source>
        <dbReference type="ARBA" id="ARBA00037993"/>
    </source>
</evidence>
<dbReference type="PANTHER" id="PTHR42914">
    <property type="entry name" value="7-CYANO-7-DEAZAGUANINE SYNTHASE"/>
    <property type="match status" value="1"/>
</dbReference>
<dbReference type="Gene3D" id="3.40.50.620">
    <property type="entry name" value="HUPs"/>
    <property type="match status" value="1"/>
</dbReference>
<keyword evidence="6" id="KW-0067">ATP-binding</keyword>
<dbReference type="GO" id="GO:0046872">
    <property type="term" value="F:metal ion binding"/>
    <property type="evidence" value="ECO:0007669"/>
    <property type="project" value="UniProtKB-KW"/>
</dbReference>